<sequence length="60" mass="6787">MTDITKYRNVSLTHQTYKTLINLSKVLLPDAKLSISKTIEQIANEKAKKLNGKIKKIQSS</sequence>
<dbReference type="EMBL" id="UINC01028108">
    <property type="protein sequence ID" value="SVB08518.1"/>
    <property type="molecule type" value="Genomic_DNA"/>
</dbReference>
<reference evidence="1" key="1">
    <citation type="submission" date="2018-05" db="EMBL/GenBank/DDBJ databases">
        <authorList>
            <person name="Lanie J.A."/>
            <person name="Ng W.-L."/>
            <person name="Kazmierczak K.M."/>
            <person name="Andrzejewski T.M."/>
            <person name="Davidsen T.M."/>
            <person name="Wayne K.J."/>
            <person name="Tettelin H."/>
            <person name="Glass J.I."/>
            <person name="Rusch D."/>
            <person name="Podicherti R."/>
            <person name="Tsui H.-C.T."/>
            <person name="Winkler M.E."/>
        </authorList>
    </citation>
    <scope>NUCLEOTIDE SEQUENCE</scope>
</reference>
<name>A0A382B442_9ZZZZ</name>
<dbReference type="AlphaFoldDB" id="A0A382B442"/>
<evidence type="ECO:0000313" key="1">
    <source>
        <dbReference type="EMBL" id="SVB08518.1"/>
    </source>
</evidence>
<accession>A0A382B442</accession>
<proteinExistence type="predicted"/>
<gene>
    <name evidence="1" type="ORF">METZ01_LOCUS161372</name>
</gene>
<organism evidence="1">
    <name type="scientific">marine metagenome</name>
    <dbReference type="NCBI Taxonomy" id="408172"/>
    <lineage>
        <taxon>unclassified sequences</taxon>
        <taxon>metagenomes</taxon>
        <taxon>ecological metagenomes</taxon>
    </lineage>
</organism>
<protein>
    <submittedName>
        <fullName evidence="1">Uncharacterized protein</fullName>
    </submittedName>
</protein>